<feature type="compositionally biased region" description="Basic and acidic residues" evidence="1">
    <location>
        <begin position="39"/>
        <end position="48"/>
    </location>
</feature>
<protein>
    <submittedName>
        <fullName evidence="2">Uncharacterized protein</fullName>
    </submittedName>
</protein>
<feature type="compositionally biased region" description="Polar residues" evidence="1">
    <location>
        <begin position="163"/>
        <end position="173"/>
    </location>
</feature>
<evidence type="ECO:0000313" key="2">
    <source>
        <dbReference type="EMBL" id="KAG2542537.1"/>
    </source>
</evidence>
<feature type="region of interest" description="Disordered" evidence="1">
    <location>
        <begin position="136"/>
        <end position="205"/>
    </location>
</feature>
<feature type="compositionally biased region" description="Pro residues" evidence="1">
    <location>
        <begin position="1"/>
        <end position="33"/>
    </location>
</feature>
<dbReference type="Proteomes" id="UP000823388">
    <property type="component" value="Chromosome 9N"/>
</dbReference>
<dbReference type="AlphaFoldDB" id="A0A8T0N003"/>
<organism evidence="2 3">
    <name type="scientific">Panicum virgatum</name>
    <name type="common">Blackwell switchgrass</name>
    <dbReference type="NCBI Taxonomy" id="38727"/>
    <lineage>
        <taxon>Eukaryota</taxon>
        <taxon>Viridiplantae</taxon>
        <taxon>Streptophyta</taxon>
        <taxon>Embryophyta</taxon>
        <taxon>Tracheophyta</taxon>
        <taxon>Spermatophyta</taxon>
        <taxon>Magnoliopsida</taxon>
        <taxon>Liliopsida</taxon>
        <taxon>Poales</taxon>
        <taxon>Poaceae</taxon>
        <taxon>PACMAD clade</taxon>
        <taxon>Panicoideae</taxon>
        <taxon>Panicodae</taxon>
        <taxon>Paniceae</taxon>
        <taxon>Panicinae</taxon>
        <taxon>Panicum</taxon>
        <taxon>Panicum sect. Hiantes</taxon>
    </lineage>
</organism>
<name>A0A8T0N003_PANVG</name>
<keyword evidence="3" id="KW-1185">Reference proteome</keyword>
<evidence type="ECO:0000256" key="1">
    <source>
        <dbReference type="SAM" id="MobiDB-lite"/>
    </source>
</evidence>
<comment type="caution">
    <text evidence="2">The sequence shown here is derived from an EMBL/GenBank/DDBJ whole genome shotgun (WGS) entry which is preliminary data.</text>
</comment>
<gene>
    <name evidence="2" type="ORF">PVAP13_9NG644000</name>
</gene>
<evidence type="ECO:0000313" key="3">
    <source>
        <dbReference type="Proteomes" id="UP000823388"/>
    </source>
</evidence>
<feature type="compositionally biased region" description="Polar residues" evidence="1">
    <location>
        <begin position="52"/>
        <end position="70"/>
    </location>
</feature>
<reference evidence="2" key="1">
    <citation type="submission" date="2020-05" db="EMBL/GenBank/DDBJ databases">
        <title>WGS assembly of Panicum virgatum.</title>
        <authorList>
            <person name="Lovell J.T."/>
            <person name="Jenkins J."/>
            <person name="Shu S."/>
            <person name="Juenger T.E."/>
            <person name="Schmutz J."/>
        </authorList>
    </citation>
    <scope>NUCLEOTIDE SEQUENCE</scope>
    <source>
        <strain evidence="2">AP13</strain>
    </source>
</reference>
<sequence length="236" mass="25333">MAHPARPPARHPPNPCLAPASRPAPAPAPPQFPTTPAAHRPDTPRRAAQDTPFATSVDGSSNSARSQCKQETRYTQILHANEATSRTKRIVEPDSTDMLKAPRFTGGTYSKPDARVKLIPAEDITFVQHRKPYGRTVGSAGLQKKHCRRSVTPPPNSRKVSVLGSTSLTQSPRTPGIASLKNPASLSCKSSQPLSTNLYTDATPRNLDRMDSTKALARSCSSSILHPLSIACSTSK</sequence>
<feature type="compositionally biased region" description="Polar residues" evidence="1">
    <location>
        <begin position="182"/>
        <end position="200"/>
    </location>
</feature>
<accession>A0A8T0N003</accession>
<feature type="region of interest" description="Disordered" evidence="1">
    <location>
        <begin position="1"/>
        <end position="70"/>
    </location>
</feature>
<dbReference type="EMBL" id="CM029054">
    <property type="protein sequence ID" value="KAG2542537.1"/>
    <property type="molecule type" value="Genomic_DNA"/>
</dbReference>
<proteinExistence type="predicted"/>